<comment type="caution">
    <text evidence="2">The sequence shown here is derived from an EMBL/GenBank/DDBJ whole genome shotgun (WGS) entry which is preliminary data.</text>
</comment>
<accession>A0A9Q4KPZ3</accession>
<organism evidence="2 3">
    <name type="scientific">Methanogenium marinum</name>
    <dbReference type="NCBI Taxonomy" id="348610"/>
    <lineage>
        <taxon>Archaea</taxon>
        <taxon>Methanobacteriati</taxon>
        <taxon>Methanobacteriota</taxon>
        <taxon>Stenosarchaea group</taxon>
        <taxon>Methanomicrobia</taxon>
        <taxon>Methanomicrobiales</taxon>
        <taxon>Methanomicrobiaceae</taxon>
        <taxon>Methanogenium</taxon>
    </lineage>
</organism>
<reference evidence="2" key="1">
    <citation type="submission" date="2022-01" db="EMBL/GenBank/DDBJ databases">
        <title>Draft genome of Methanogenium marinum DSM 15558.</title>
        <authorList>
            <person name="Chen S.-C."/>
            <person name="You Y.-T."/>
        </authorList>
    </citation>
    <scope>NUCLEOTIDE SEQUENCE</scope>
    <source>
        <strain evidence="2">DSM 15558</strain>
    </source>
</reference>
<gene>
    <name evidence="2" type="ORF">L0665_06025</name>
</gene>
<dbReference type="RefSeq" id="WP_274924800.1">
    <property type="nucleotide sequence ID" value="NZ_JAKELO010000002.1"/>
</dbReference>
<sequence>MDCCVECESESPKNDMTFCPNLGYRQPVVTDFVRTPTIEPVELRSASTPLAQDVSSPEMEANTNGMVKILLAIGLSIVIIGIMMTVASIIFILVSWM</sequence>
<protein>
    <submittedName>
        <fullName evidence="2">Uncharacterized protein</fullName>
    </submittedName>
</protein>
<dbReference type="Proteomes" id="UP001143747">
    <property type="component" value="Unassembled WGS sequence"/>
</dbReference>
<evidence type="ECO:0000313" key="3">
    <source>
        <dbReference type="Proteomes" id="UP001143747"/>
    </source>
</evidence>
<name>A0A9Q4KPZ3_9EURY</name>
<keyword evidence="1" id="KW-1133">Transmembrane helix</keyword>
<dbReference type="EMBL" id="JAKELO010000002">
    <property type="protein sequence ID" value="MDE4908165.1"/>
    <property type="molecule type" value="Genomic_DNA"/>
</dbReference>
<dbReference type="AlphaFoldDB" id="A0A9Q4KPZ3"/>
<keyword evidence="1" id="KW-0472">Membrane</keyword>
<feature type="transmembrane region" description="Helical" evidence="1">
    <location>
        <begin position="69"/>
        <end position="94"/>
    </location>
</feature>
<keyword evidence="3" id="KW-1185">Reference proteome</keyword>
<proteinExistence type="predicted"/>
<evidence type="ECO:0000313" key="2">
    <source>
        <dbReference type="EMBL" id="MDE4908165.1"/>
    </source>
</evidence>
<evidence type="ECO:0000256" key="1">
    <source>
        <dbReference type="SAM" id="Phobius"/>
    </source>
</evidence>
<keyword evidence="1" id="KW-0812">Transmembrane</keyword>